<dbReference type="PANTHER" id="PTHR33098:SF53">
    <property type="entry name" value="OS05G0540900 PROTEIN"/>
    <property type="match status" value="1"/>
</dbReference>
<feature type="transmembrane region" description="Helical" evidence="2">
    <location>
        <begin position="59"/>
        <end position="77"/>
    </location>
</feature>
<keyword evidence="5" id="KW-1185">Reference proteome</keyword>
<keyword evidence="2" id="KW-0812">Transmembrane</keyword>
<dbReference type="InterPro" id="IPR025520">
    <property type="entry name" value="DUF4408"/>
</dbReference>
<name>A0A835I6I7_9MAGN</name>
<feature type="compositionally biased region" description="Low complexity" evidence="1">
    <location>
        <begin position="277"/>
        <end position="287"/>
    </location>
</feature>
<dbReference type="PANTHER" id="PTHR33098">
    <property type="entry name" value="COTTON FIBER (DUF761)"/>
    <property type="match status" value="1"/>
</dbReference>
<accession>A0A835I6I7</accession>
<sequence>MANLFSNNFIFLRKFALYSVFILSIAITLMLNLSVISNFLILQLPELWGSFRSWLTPPYLYVIINFIIITIAASSRFQRNKIEEQMVLDDELVKIQEVLASPVEYEEPVVLRSPVDIQHVTKNSMPEFEAFEATVPEIMLLEGKKEEENLVERVENELAIWGATEMPIRKESMEIIPAVVDDLFISKGKPPVSGRFGHRKIAKGSPEGGKSLRVTKPKRHQDTLENTWKMITEGRSIPLARHLKKSDTWEMHSSNHNAGPQAHMKKSGTFNNDGNMSSSLTRSSGLSKLKKEPSLSQDDLNRRVESFINKFNEEMRLQRLESLNSYKEMIKCRDR</sequence>
<evidence type="ECO:0000259" key="3">
    <source>
        <dbReference type="Pfam" id="PF14364"/>
    </source>
</evidence>
<dbReference type="Proteomes" id="UP000631114">
    <property type="component" value="Unassembled WGS sequence"/>
</dbReference>
<dbReference type="Pfam" id="PF14364">
    <property type="entry name" value="DUF4408"/>
    <property type="match status" value="1"/>
</dbReference>
<feature type="region of interest" description="Disordered" evidence="1">
    <location>
        <begin position="194"/>
        <end position="224"/>
    </location>
</feature>
<dbReference type="InterPro" id="IPR008480">
    <property type="entry name" value="DUF761_pln"/>
</dbReference>
<evidence type="ECO:0000256" key="2">
    <source>
        <dbReference type="SAM" id="Phobius"/>
    </source>
</evidence>
<evidence type="ECO:0000256" key="1">
    <source>
        <dbReference type="SAM" id="MobiDB-lite"/>
    </source>
</evidence>
<comment type="caution">
    <text evidence="4">The sequence shown here is derived from an EMBL/GenBank/DDBJ whole genome shotgun (WGS) entry which is preliminary data.</text>
</comment>
<gene>
    <name evidence="4" type="ORF">IFM89_034102</name>
</gene>
<proteinExistence type="predicted"/>
<feature type="domain" description="DUF4408" evidence="3">
    <location>
        <begin position="45"/>
        <end position="77"/>
    </location>
</feature>
<dbReference type="OrthoDB" id="1933168at2759"/>
<evidence type="ECO:0000313" key="4">
    <source>
        <dbReference type="EMBL" id="KAF9611631.1"/>
    </source>
</evidence>
<feature type="region of interest" description="Disordered" evidence="1">
    <location>
        <begin position="248"/>
        <end position="297"/>
    </location>
</feature>
<reference evidence="4 5" key="1">
    <citation type="submission" date="2020-10" db="EMBL/GenBank/DDBJ databases">
        <title>The Coptis chinensis genome and diversification of protoberbering-type alkaloids.</title>
        <authorList>
            <person name="Wang B."/>
            <person name="Shu S."/>
            <person name="Song C."/>
            <person name="Liu Y."/>
        </authorList>
    </citation>
    <scope>NUCLEOTIDE SEQUENCE [LARGE SCALE GENOMIC DNA]</scope>
    <source>
        <strain evidence="4">HL-2020</strain>
        <tissue evidence="4">Leaf</tissue>
    </source>
</reference>
<protein>
    <recommendedName>
        <fullName evidence="3">DUF4408 domain-containing protein</fullName>
    </recommendedName>
</protein>
<dbReference type="Pfam" id="PF05553">
    <property type="entry name" value="DUF761"/>
    <property type="match status" value="1"/>
</dbReference>
<organism evidence="4 5">
    <name type="scientific">Coptis chinensis</name>
    <dbReference type="NCBI Taxonomy" id="261450"/>
    <lineage>
        <taxon>Eukaryota</taxon>
        <taxon>Viridiplantae</taxon>
        <taxon>Streptophyta</taxon>
        <taxon>Embryophyta</taxon>
        <taxon>Tracheophyta</taxon>
        <taxon>Spermatophyta</taxon>
        <taxon>Magnoliopsida</taxon>
        <taxon>Ranunculales</taxon>
        <taxon>Ranunculaceae</taxon>
        <taxon>Coptidoideae</taxon>
        <taxon>Coptis</taxon>
    </lineage>
</organism>
<keyword evidence="2" id="KW-1133">Transmembrane helix</keyword>
<dbReference type="EMBL" id="JADFTS010000004">
    <property type="protein sequence ID" value="KAF9611631.1"/>
    <property type="molecule type" value="Genomic_DNA"/>
</dbReference>
<dbReference type="AlphaFoldDB" id="A0A835I6I7"/>
<evidence type="ECO:0000313" key="5">
    <source>
        <dbReference type="Proteomes" id="UP000631114"/>
    </source>
</evidence>
<feature type="transmembrane region" description="Helical" evidence="2">
    <location>
        <begin position="15"/>
        <end position="39"/>
    </location>
</feature>
<keyword evidence="2" id="KW-0472">Membrane</keyword>